<name>A0A2K2DUV2_BRADI</name>
<organism evidence="1">
    <name type="scientific">Brachypodium distachyon</name>
    <name type="common">Purple false brome</name>
    <name type="synonym">Trachynia distachya</name>
    <dbReference type="NCBI Taxonomy" id="15368"/>
    <lineage>
        <taxon>Eukaryota</taxon>
        <taxon>Viridiplantae</taxon>
        <taxon>Streptophyta</taxon>
        <taxon>Embryophyta</taxon>
        <taxon>Tracheophyta</taxon>
        <taxon>Spermatophyta</taxon>
        <taxon>Magnoliopsida</taxon>
        <taxon>Liliopsida</taxon>
        <taxon>Poales</taxon>
        <taxon>Poaceae</taxon>
        <taxon>BOP clade</taxon>
        <taxon>Pooideae</taxon>
        <taxon>Stipodae</taxon>
        <taxon>Brachypodieae</taxon>
        <taxon>Brachypodium</taxon>
    </lineage>
</organism>
<reference evidence="1" key="2">
    <citation type="submission" date="2017-06" db="EMBL/GenBank/DDBJ databases">
        <title>WGS assembly of Brachypodium distachyon.</title>
        <authorList>
            <consortium name="The International Brachypodium Initiative"/>
            <person name="Lucas S."/>
            <person name="Harmon-Smith M."/>
            <person name="Lail K."/>
            <person name="Tice H."/>
            <person name="Grimwood J."/>
            <person name="Bruce D."/>
            <person name="Barry K."/>
            <person name="Shu S."/>
            <person name="Lindquist E."/>
            <person name="Wang M."/>
            <person name="Pitluck S."/>
            <person name="Vogel J.P."/>
            <person name="Garvin D.F."/>
            <person name="Mockler T.C."/>
            <person name="Schmutz J."/>
            <person name="Rokhsar D."/>
            <person name="Bevan M.W."/>
        </authorList>
    </citation>
    <scope>NUCLEOTIDE SEQUENCE</scope>
    <source>
        <strain evidence="1">Bd21</strain>
    </source>
</reference>
<evidence type="ECO:0000313" key="3">
    <source>
        <dbReference type="Proteomes" id="UP000008810"/>
    </source>
</evidence>
<evidence type="ECO:0000313" key="2">
    <source>
        <dbReference type="EnsemblPlants" id="PNT78057"/>
    </source>
</evidence>
<dbReference type="Proteomes" id="UP000008810">
    <property type="component" value="Chromosome 1"/>
</dbReference>
<gene>
    <name evidence="1" type="ORF">BRADI_1g73058v3</name>
</gene>
<dbReference type="EMBL" id="CM000880">
    <property type="protein sequence ID" value="PNT78057.1"/>
    <property type="molecule type" value="Genomic_DNA"/>
</dbReference>
<reference evidence="1 2" key="1">
    <citation type="journal article" date="2010" name="Nature">
        <title>Genome sequencing and analysis of the model grass Brachypodium distachyon.</title>
        <authorList>
            <consortium name="International Brachypodium Initiative"/>
        </authorList>
    </citation>
    <scope>NUCLEOTIDE SEQUENCE [LARGE SCALE GENOMIC DNA]</scope>
    <source>
        <strain evidence="1 2">Bd21</strain>
    </source>
</reference>
<accession>A0A2K2DUV2</accession>
<dbReference type="EnsemblPlants" id="PNT78057">
    <property type="protein sequence ID" value="PNT78057"/>
    <property type="gene ID" value="BRADI_1g73058v3"/>
</dbReference>
<sequence length="75" mass="8840">MPGEKLWDGLSSSSQSHIRHLHHMNLHCQWCHNKVFHFHHLLFHLLLLLCQMVLHPIRGDQLQAFDHLCNSSCKP</sequence>
<dbReference type="InParanoid" id="A0A2K2DUV2"/>
<keyword evidence="3" id="KW-1185">Reference proteome</keyword>
<protein>
    <submittedName>
        <fullName evidence="1 2">Uncharacterized protein</fullName>
    </submittedName>
</protein>
<evidence type="ECO:0000313" key="1">
    <source>
        <dbReference type="EMBL" id="PNT78057.1"/>
    </source>
</evidence>
<reference evidence="2" key="3">
    <citation type="submission" date="2018-08" db="UniProtKB">
        <authorList>
            <consortium name="EnsemblPlants"/>
        </authorList>
    </citation>
    <scope>IDENTIFICATION</scope>
    <source>
        <strain evidence="2">cv. Bd21</strain>
    </source>
</reference>
<proteinExistence type="predicted"/>
<dbReference type="Gramene" id="PNT78057">
    <property type="protein sequence ID" value="PNT78057"/>
    <property type="gene ID" value="BRADI_1g73058v3"/>
</dbReference>
<dbReference type="AlphaFoldDB" id="A0A2K2DUV2"/>